<evidence type="ECO:0000256" key="1">
    <source>
        <dbReference type="SAM" id="MobiDB-lite"/>
    </source>
</evidence>
<dbReference type="GeneID" id="11514753"/>
<feature type="region of interest" description="Disordered" evidence="1">
    <location>
        <begin position="28"/>
        <end position="76"/>
    </location>
</feature>
<dbReference type="KEGG" id="ttt:THITE_2112102"/>
<reference evidence="2 3" key="1">
    <citation type="journal article" date="2011" name="Nat. Biotechnol.">
        <title>Comparative genomic analysis of the thermophilic biomass-degrading fungi Myceliophthora thermophila and Thielavia terrestris.</title>
        <authorList>
            <person name="Berka R.M."/>
            <person name="Grigoriev I.V."/>
            <person name="Otillar R."/>
            <person name="Salamov A."/>
            <person name="Grimwood J."/>
            <person name="Reid I."/>
            <person name="Ishmael N."/>
            <person name="John T."/>
            <person name="Darmond C."/>
            <person name="Moisan M.-C."/>
            <person name="Henrissat B."/>
            <person name="Coutinho P.M."/>
            <person name="Lombard V."/>
            <person name="Natvig D.O."/>
            <person name="Lindquist E."/>
            <person name="Schmutz J."/>
            <person name="Lucas S."/>
            <person name="Harris P."/>
            <person name="Powlowski J."/>
            <person name="Bellemare A."/>
            <person name="Taylor D."/>
            <person name="Butler G."/>
            <person name="de Vries R.P."/>
            <person name="Allijn I.E."/>
            <person name="van den Brink J."/>
            <person name="Ushinsky S."/>
            <person name="Storms R."/>
            <person name="Powell A.J."/>
            <person name="Paulsen I.T."/>
            <person name="Elbourne L.D.H."/>
            <person name="Baker S.E."/>
            <person name="Magnuson J."/>
            <person name="LaBoissiere S."/>
            <person name="Clutterbuck A.J."/>
            <person name="Martinez D."/>
            <person name="Wogulis M."/>
            <person name="de Leon A.L."/>
            <person name="Rey M.W."/>
            <person name="Tsang A."/>
        </authorList>
    </citation>
    <scope>NUCLEOTIDE SEQUENCE [LARGE SCALE GENOMIC DNA]</scope>
    <source>
        <strain evidence="3">ATCC 38088 / NRRL 8126</strain>
    </source>
</reference>
<gene>
    <name evidence="2" type="ORF">THITE_2112102</name>
</gene>
<sequence>MPYTSPPTPQVMPSAQCPESSAQCANECNAMRPPEPPFQNTADANASPEPPSMGQPQPSRPFDLSPTSAWSGRQAP</sequence>
<dbReference type="Proteomes" id="UP000008181">
    <property type="component" value="Chromosome 2"/>
</dbReference>
<dbReference type="HOGENOM" id="CLU_2656178_0_0_1"/>
<accession>G2R4N0</accession>
<dbReference type="AlphaFoldDB" id="G2R4N0"/>
<proteinExistence type="predicted"/>
<organism evidence="2 3">
    <name type="scientific">Thermothielavioides terrestris (strain ATCC 38088 / NRRL 8126)</name>
    <name type="common">Thielavia terrestris</name>
    <dbReference type="NCBI Taxonomy" id="578455"/>
    <lineage>
        <taxon>Eukaryota</taxon>
        <taxon>Fungi</taxon>
        <taxon>Dikarya</taxon>
        <taxon>Ascomycota</taxon>
        <taxon>Pezizomycotina</taxon>
        <taxon>Sordariomycetes</taxon>
        <taxon>Sordariomycetidae</taxon>
        <taxon>Sordariales</taxon>
        <taxon>Chaetomiaceae</taxon>
        <taxon>Thermothielavioides</taxon>
        <taxon>Thermothielavioides terrestris</taxon>
    </lineage>
</organism>
<evidence type="ECO:0000313" key="2">
    <source>
        <dbReference type="EMBL" id="AEO65265.1"/>
    </source>
</evidence>
<dbReference type="EMBL" id="CP003010">
    <property type="protein sequence ID" value="AEO65265.1"/>
    <property type="molecule type" value="Genomic_DNA"/>
</dbReference>
<keyword evidence="3" id="KW-1185">Reference proteome</keyword>
<feature type="compositionally biased region" description="Polar residues" evidence="1">
    <location>
        <begin position="65"/>
        <end position="76"/>
    </location>
</feature>
<evidence type="ECO:0000313" key="3">
    <source>
        <dbReference type="Proteomes" id="UP000008181"/>
    </source>
</evidence>
<name>G2R4N0_THETT</name>
<dbReference type="RefSeq" id="XP_003651601.1">
    <property type="nucleotide sequence ID" value="XM_003651553.1"/>
</dbReference>
<protein>
    <submittedName>
        <fullName evidence="2">Uncharacterized protein</fullName>
    </submittedName>
</protein>